<keyword evidence="10" id="KW-0413">Isomerase</keyword>
<dbReference type="OMA" id="IFVYFYD"/>
<dbReference type="PANTHER" id="PTHR46426">
    <property type="entry name" value="PROTEIN DISULFIDE-ISOMERASE TMX3"/>
    <property type="match status" value="1"/>
</dbReference>
<dbReference type="GO" id="GO:0005789">
    <property type="term" value="C:endoplasmic reticulum membrane"/>
    <property type="evidence" value="ECO:0007669"/>
    <property type="project" value="UniProtKB-SubCell"/>
</dbReference>
<name>A0A0L0HQV3_SPIPD</name>
<dbReference type="Pfam" id="PF13848">
    <property type="entry name" value="Thioredoxin_6"/>
    <property type="match status" value="1"/>
</dbReference>
<dbReference type="RefSeq" id="XP_016611492.1">
    <property type="nucleotide sequence ID" value="XM_016749263.1"/>
</dbReference>
<dbReference type="STRING" id="645134.A0A0L0HQV3"/>
<evidence type="ECO:0000256" key="2">
    <source>
        <dbReference type="ARBA" id="ARBA00022692"/>
    </source>
</evidence>
<dbReference type="InterPro" id="IPR052250">
    <property type="entry name" value="PDI_TMX3"/>
</dbReference>
<proteinExistence type="predicted"/>
<evidence type="ECO:0000256" key="3">
    <source>
        <dbReference type="ARBA" id="ARBA00022989"/>
    </source>
</evidence>
<dbReference type="SUPFAM" id="SSF52833">
    <property type="entry name" value="Thioredoxin-like"/>
    <property type="match status" value="3"/>
</dbReference>
<dbReference type="GO" id="GO:0016853">
    <property type="term" value="F:isomerase activity"/>
    <property type="evidence" value="ECO:0007669"/>
    <property type="project" value="UniProtKB-KW"/>
</dbReference>
<feature type="region of interest" description="Disordered" evidence="6">
    <location>
        <begin position="151"/>
        <end position="176"/>
    </location>
</feature>
<keyword evidence="11" id="KW-1185">Reference proteome</keyword>
<dbReference type="CDD" id="cd02961">
    <property type="entry name" value="PDI_a_family"/>
    <property type="match status" value="2"/>
</dbReference>
<dbReference type="InterPro" id="IPR017937">
    <property type="entry name" value="Thioredoxin_CS"/>
</dbReference>
<feature type="chain" id="PRO_5012362097" evidence="8">
    <location>
        <begin position="16"/>
        <end position="617"/>
    </location>
</feature>
<dbReference type="InParanoid" id="A0A0L0HQV3"/>
<dbReference type="InterPro" id="IPR036249">
    <property type="entry name" value="Thioredoxin-like_sf"/>
</dbReference>
<feature type="signal peptide" evidence="8">
    <location>
        <begin position="1"/>
        <end position="15"/>
    </location>
</feature>
<evidence type="ECO:0000256" key="8">
    <source>
        <dbReference type="SAM" id="SignalP"/>
    </source>
</evidence>
<keyword evidence="3 7" id="KW-1133">Transmembrane helix</keyword>
<gene>
    <name evidence="10" type="ORF">SPPG_00936</name>
</gene>
<evidence type="ECO:0000256" key="6">
    <source>
        <dbReference type="SAM" id="MobiDB-lite"/>
    </source>
</evidence>
<dbReference type="VEuPathDB" id="FungiDB:SPPG_00936"/>
<keyword evidence="2 7" id="KW-0812">Transmembrane</keyword>
<dbReference type="Gene3D" id="3.40.30.10">
    <property type="entry name" value="Glutaredoxin"/>
    <property type="match status" value="3"/>
</dbReference>
<evidence type="ECO:0000256" key="4">
    <source>
        <dbReference type="ARBA" id="ARBA00023136"/>
    </source>
</evidence>
<protein>
    <submittedName>
        <fullName evidence="10">Protein disulfide-isomerase domain</fullName>
    </submittedName>
</protein>
<dbReference type="Proteomes" id="UP000053201">
    <property type="component" value="Unassembled WGS sequence"/>
</dbReference>
<sequence>MRVVVLLFCIFFAWAGLVSVNGNAEMEQAYKEAEPQVTFIDPNEFTTTISKGAWLVFFGSKSCPHCRKFTPTWLEAQRKVKAMKKDFHLGKVECTGRAVNEDLCTDQKIEFYPTVKLYLNGKLMDTPDDIKEISKLMNYIESKITVLLPGSEPQQKSADSGQSKEDKAAVNREQEALVKQERAATDSLNEAIKELQAIVDASTKPNRGINPDGRFVQLTEKTFAIMTNNTPWFVMFHAPWCPHCQKLKPVFEDLAPALKGLVNVGEVDCTREGSICKQFGVRGYPTLKFLQQPSPPIEYRGSRSFDALRDYALGFSSQPAFTPVKASEIPAIWKQKEVSYFLLYDPRTMPKSALNAVITVAKALRNEASFFVTPDSAARELFKAPPSGPYLFAVKDHGDTLIRHTGDLDDTLAARQYIRQFVLDNRYPRVLHLDSDNQEQVLGGDKLVVMAIIDPSSPRSGSVLKTLKDSSIAWSKKEKEENMHNLVVVTWLDGVKWHNYIERVYGISQDQLPTLIIADPKEDKYYDTDKGGRGIGFEKESLLQNINDILEGTASPKYTSGFLGRLGYNISKGIDRSMVFLKSNMMLLLVFGGLFVAFYMAGGVPGFRRPRQDPKAE</sequence>
<keyword evidence="4 7" id="KW-0472">Membrane</keyword>
<feature type="compositionally biased region" description="Polar residues" evidence="6">
    <location>
        <begin position="152"/>
        <end position="161"/>
    </location>
</feature>
<comment type="subcellular location">
    <subcellularLocation>
        <location evidence="1">Endoplasmic reticulum membrane</location>
        <topology evidence="1">Single-pass membrane protein</topology>
    </subcellularLocation>
</comment>
<dbReference type="PANTHER" id="PTHR46426:SF1">
    <property type="entry name" value="PROTEIN DISULFIDE-ISOMERASE TMX3"/>
    <property type="match status" value="1"/>
</dbReference>
<comment type="function">
    <text evidence="5">Probable disulfide isomerase, which participates in the folding of proteins containing disulfide bonds. May act as a dithiol oxidase. Acts as a regulator of endoplasmic reticulum-mitochondria contact sites via its ability to regulate redox signals.</text>
</comment>
<dbReference type="EMBL" id="KQ257451">
    <property type="protein sequence ID" value="KND03453.1"/>
    <property type="molecule type" value="Genomic_DNA"/>
</dbReference>
<feature type="compositionally biased region" description="Basic and acidic residues" evidence="6">
    <location>
        <begin position="162"/>
        <end position="176"/>
    </location>
</feature>
<organism evidence="10 11">
    <name type="scientific">Spizellomyces punctatus (strain DAOM BR117)</name>
    <dbReference type="NCBI Taxonomy" id="645134"/>
    <lineage>
        <taxon>Eukaryota</taxon>
        <taxon>Fungi</taxon>
        <taxon>Fungi incertae sedis</taxon>
        <taxon>Chytridiomycota</taxon>
        <taxon>Chytridiomycota incertae sedis</taxon>
        <taxon>Chytridiomycetes</taxon>
        <taxon>Spizellomycetales</taxon>
        <taxon>Spizellomycetaceae</taxon>
        <taxon>Spizellomyces</taxon>
    </lineage>
</organism>
<evidence type="ECO:0000259" key="9">
    <source>
        <dbReference type="PROSITE" id="PS51352"/>
    </source>
</evidence>
<dbReference type="GeneID" id="27684634"/>
<evidence type="ECO:0000313" key="10">
    <source>
        <dbReference type="EMBL" id="KND03453.1"/>
    </source>
</evidence>
<evidence type="ECO:0000313" key="11">
    <source>
        <dbReference type="Proteomes" id="UP000053201"/>
    </source>
</evidence>
<dbReference type="FunCoup" id="A0A0L0HQV3">
    <property type="interactions" value="260"/>
</dbReference>
<reference evidence="10 11" key="1">
    <citation type="submission" date="2009-08" db="EMBL/GenBank/DDBJ databases">
        <title>The Genome Sequence of Spizellomyces punctatus strain DAOM BR117.</title>
        <authorList>
            <consortium name="The Broad Institute Genome Sequencing Platform"/>
            <person name="Russ C."/>
            <person name="Cuomo C."/>
            <person name="Shea T."/>
            <person name="Young S.K."/>
            <person name="Zeng Q."/>
            <person name="Koehrsen M."/>
            <person name="Haas B."/>
            <person name="Borodovsky M."/>
            <person name="Guigo R."/>
            <person name="Alvarado L."/>
            <person name="Berlin A."/>
            <person name="Bochicchio J."/>
            <person name="Borenstein D."/>
            <person name="Chapman S."/>
            <person name="Chen Z."/>
            <person name="Engels R."/>
            <person name="Freedman E."/>
            <person name="Gellesch M."/>
            <person name="Goldberg J."/>
            <person name="Griggs A."/>
            <person name="Gujja S."/>
            <person name="Heiman D."/>
            <person name="Hepburn T."/>
            <person name="Howarth C."/>
            <person name="Jen D."/>
            <person name="Larson L."/>
            <person name="Lewis B."/>
            <person name="Mehta T."/>
            <person name="Park D."/>
            <person name="Pearson M."/>
            <person name="Roberts A."/>
            <person name="Saif S."/>
            <person name="Shenoy N."/>
            <person name="Sisk P."/>
            <person name="Stolte C."/>
            <person name="Sykes S."/>
            <person name="Thomson T."/>
            <person name="Walk T."/>
            <person name="White J."/>
            <person name="Yandava C."/>
            <person name="Burger G."/>
            <person name="Gray M.W."/>
            <person name="Holland P.W.H."/>
            <person name="King N."/>
            <person name="Lang F.B.F."/>
            <person name="Roger A.J."/>
            <person name="Ruiz-Trillo I."/>
            <person name="Lander E."/>
            <person name="Nusbaum C."/>
        </authorList>
    </citation>
    <scope>NUCLEOTIDE SEQUENCE [LARGE SCALE GENOMIC DNA]</scope>
    <source>
        <strain evidence="10 11">DAOM BR117</strain>
    </source>
</reference>
<accession>A0A0L0HQV3</accession>
<keyword evidence="8" id="KW-0732">Signal</keyword>
<dbReference type="eggNOG" id="KOG0191">
    <property type="taxonomic scope" value="Eukaryota"/>
</dbReference>
<feature type="transmembrane region" description="Helical" evidence="7">
    <location>
        <begin position="585"/>
        <end position="607"/>
    </location>
</feature>
<dbReference type="Pfam" id="PF00085">
    <property type="entry name" value="Thioredoxin"/>
    <property type="match status" value="2"/>
</dbReference>
<dbReference type="AlphaFoldDB" id="A0A0L0HQV3"/>
<evidence type="ECO:0000256" key="7">
    <source>
        <dbReference type="SAM" id="Phobius"/>
    </source>
</evidence>
<dbReference type="PROSITE" id="PS00194">
    <property type="entry name" value="THIOREDOXIN_1"/>
    <property type="match status" value="1"/>
</dbReference>
<dbReference type="InterPro" id="IPR013766">
    <property type="entry name" value="Thioredoxin_domain"/>
</dbReference>
<dbReference type="PROSITE" id="PS51352">
    <property type="entry name" value="THIOREDOXIN_2"/>
    <property type="match status" value="2"/>
</dbReference>
<feature type="domain" description="Thioredoxin" evidence="9">
    <location>
        <begin position="192"/>
        <end position="317"/>
    </location>
</feature>
<evidence type="ECO:0000256" key="1">
    <source>
        <dbReference type="ARBA" id="ARBA00004389"/>
    </source>
</evidence>
<evidence type="ECO:0000256" key="5">
    <source>
        <dbReference type="ARBA" id="ARBA00045246"/>
    </source>
</evidence>
<dbReference type="OrthoDB" id="427280at2759"/>
<feature type="domain" description="Thioredoxin" evidence="9">
    <location>
        <begin position="18"/>
        <end position="145"/>
    </location>
</feature>